<reference evidence="2 3" key="1">
    <citation type="submission" date="2022-12" db="EMBL/GenBank/DDBJ databases">
        <title>Chromosome-level genome assembly of true bugs.</title>
        <authorList>
            <person name="Ma L."/>
            <person name="Li H."/>
        </authorList>
    </citation>
    <scope>NUCLEOTIDE SEQUENCE [LARGE SCALE GENOMIC DNA]</scope>
    <source>
        <strain evidence="2">Lab_2022b</strain>
    </source>
</reference>
<dbReference type="AlphaFoldDB" id="A0AAW1CSL1"/>
<feature type="region of interest" description="Disordered" evidence="1">
    <location>
        <begin position="36"/>
        <end position="74"/>
    </location>
</feature>
<dbReference type="EMBL" id="JAPXFL010000010">
    <property type="protein sequence ID" value="KAK9500594.1"/>
    <property type="molecule type" value="Genomic_DNA"/>
</dbReference>
<keyword evidence="3" id="KW-1185">Reference proteome</keyword>
<protein>
    <submittedName>
        <fullName evidence="2">Uncharacterized protein</fullName>
    </submittedName>
</protein>
<sequence length="114" mass="12526">MKELGKTYITILVNVHVLPIVDCLLSSENKLWFAKVPDDSPTPTSQEKEETSSSGSSSGSSSEDNDSEDERSAKLQVLQEQHLVGVLLMIVVFLSQPHITFCKLLDSTLSIGYN</sequence>
<evidence type="ECO:0000313" key="2">
    <source>
        <dbReference type="EMBL" id="KAK9500594.1"/>
    </source>
</evidence>
<evidence type="ECO:0000256" key="1">
    <source>
        <dbReference type="SAM" id="MobiDB-lite"/>
    </source>
</evidence>
<accession>A0AAW1CSL1</accession>
<organism evidence="2 3">
    <name type="scientific">Rhynocoris fuscipes</name>
    <dbReference type="NCBI Taxonomy" id="488301"/>
    <lineage>
        <taxon>Eukaryota</taxon>
        <taxon>Metazoa</taxon>
        <taxon>Ecdysozoa</taxon>
        <taxon>Arthropoda</taxon>
        <taxon>Hexapoda</taxon>
        <taxon>Insecta</taxon>
        <taxon>Pterygota</taxon>
        <taxon>Neoptera</taxon>
        <taxon>Paraneoptera</taxon>
        <taxon>Hemiptera</taxon>
        <taxon>Heteroptera</taxon>
        <taxon>Panheteroptera</taxon>
        <taxon>Cimicomorpha</taxon>
        <taxon>Reduviidae</taxon>
        <taxon>Harpactorinae</taxon>
        <taxon>Harpactorini</taxon>
        <taxon>Rhynocoris</taxon>
    </lineage>
</organism>
<dbReference type="Proteomes" id="UP001461498">
    <property type="component" value="Unassembled WGS sequence"/>
</dbReference>
<evidence type="ECO:0000313" key="3">
    <source>
        <dbReference type="Proteomes" id="UP001461498"/>
    </source>
</evidence>
<comment type="caution">
    <text evidence="2">The sequence shown here is derived from an EMBL/GenBank/DDBJ whole genome shotgun (WGS) entry which is preliminary data.</text>
</comment>
<proteinExistence type="predicted"/>
<feature type="compositionally biased region" description="Low complexity" evidence="1">
    <location>
        <begin position="52"/>
        <end position="62"/>
    </location>
</feature>
<gene>
    <name evidence="2" type="ORF">O3M35_001833</name>
</gene>
<name>A0AAW1CSL1_9HEMI</name>